<name>A0A0B6ZFT8_9EUPU</name>
<dbReference type="EMBL" id="HACG01020548">
    <property type="protein sequence ID" value="CEK67413.1"/>
    <property type="molecule type" value="Transcribed_RNA"/>
</dbReference>
<feature type="transmembrane region" description="Helical" evidence="2">
    <location>
        <begin position="65"/>
        <end position="87"/>
    </location>
</feature>
<sequence>TTATTTTETTQVTTVARMGTSTSIASEPPIAVVQTKPPIAVLQTEPPIVVLQEMRKKDEDNDFQLWYIAIIVGLMAIVIAVFVICIVKRRQRKATHNITLPNSPVVSYNEIKLAFENEVYSDGNRNNTEEARQSRQLPPVPFEPTISTNDELFNPQKPLYVEMDVTGVAGGRTDDCSDIGKKYINNDGDKDTCTLYVRPMNERRAQANPYADFKSLADLQKEQGITDNHPDENDYHDLIDVTKFTQNLMIDNEQDENSDATFNFDLDAAPVVRVQQSPYETPPNNASYYATPRTRSASLSSTQPEASNLFSLPVFPCSVDLFETHDSKTEDNPEIDFTSRNNSATAADDVGTDSSDDSDDIWQEDLAKLRQQVKENILKPSF</sequence>
<accession>A0A0B6ZFT8</accession>
<gene>
    <name evidence="3" type="primary">ORF62513</name>
</gene>
<feature type="region of interest" description="Disordered" evidence="1">
    <location>
        <begin position="122"/>
        <end position="146"/>
    </location>
</feature>
<organism evidence="3">
    <name type="scientific">Arion vulgaris</name>
    <dbReference type="NCBI Taxonomy" id="1028688"/>
    <lineage>
        <taxon>Eukaryota</taxon>
        <taxon>Metazoa</taxon>
        <taxon>Spiralia</taxon>
        <taxon>Lophotrochozoa</taxon>
        <taxon>Mollusca</taxon>
        <taxon>Gastropoda</taxon>
        <taxon>Heterobranchia</taxon>
        <taxon>Euthyneura</taxon>
        <taxon>Panpulmonata</taxon>
        <taxon>Eupulmonata</taxon>
        <taxon>Stylommatophora</taxon>
        <taxon>Helicina</taxon>
        <taxon>Arionoidea</taxon>
        <taxon>Arionidae</taxon>
        <taxon>Arion</taxon>
    </lineage>
</organism>
<dbReference type="AlphaFoldDB" id="A0A0B6ZFT8"/>
<feature type="compositionally biased region" description="Acidic residues" evidence="1">
    <location>
        <begin position="350"/>
        <end position="359"/>
    </location>
</feature>
<protein>
    <submittedName>
        <fullName evidence="3">Uncharacterized protein</fullName>
    </submittedName>
</protein>
<keyword evidence="2" id="KW-0472">Membrane</keyword>
<evidence type="ECO:0000256" key="1">
    <source>
        <dbReference type="SAM" id="MobiDB-lite"/>
    </source>
</evidence>
<evidence type="ECO:0000256" key="2">
    <source>
        <dbReference type="SAM" id="Phobius"/>
    </source>
</evidence>
<evidence type="ECO:0000313" key="3">
    <source>
        <dbReference type="EMBL" id="CEK67413.1"/>
    </source>
</evidence>
<reference evidence="3" key="1">
    <citation type="submission" date="2014-12" db="EMBL/GenBank/DDBJ databases">
        <title>Insight into the proteome of Arion vulgaris.</title>
        <authorList>
            <person name="Aradska J."/>
            <person name="Bulat T."/>
            <person name="Smidak R."/>
            <person name="Sarate P."/>
            <person name="Gangsoo J."/>
            <person name="Sialana F."/>
            <person name="Bilban M."/>
            <person name="Lubec G."/>
        </authorList>
    </citation>
    <scope>NUCLEOTIDE SEQUENCE</scope>
    <source>
        <tissue evidence="3">Skin</tissue>
    </source>
</reference>
<feature type="non-terminal residue" evidence="3">
    <location>
        <position position="1"/>
    </location>
</feature>
<keyword evidence="2" id="KW-0812">Transmembrane</keyword>
<proteinExistence type="predicted"/>
<feature type="region of interest" description="Disordered" evidence="1">
    <location>
        <begin position="325"/>
        <end position="359"/>
    </location>
</feature>
<keyword evidence="2" id="KW-1133">Transmembrane helix</keyword>